<feature type="non-terminal residue" evidence="2">
    <location>
        <position position="35"/>
    </location>
</feature>
<comment type="caution">
    <text evidence="2">The sequence shown here is derived from an EMBL/GenBank/DDBJ whole genome shotgun (WGS) entry which is preliminary data.</text>
</comment>
<feature type="domain" description="Cellulose synthase RING-type zinc finger" evidence="1">
    <location>
        <begin position="7"/>
        <end position="35"/>
    </location>
</feature>
<dbReference type="SUPFAM" id="SSF57850">
    <property type="entry name" value="RING/U-box"/>
    <property type="match status" value="1"/>
</dbReference>
<dbReference type="AlphaFoldDB" id="A0A392WIA3"/>
<dbReference type="Pfam" id="PF14569">
    <property type="entry name" value="zf-UDP"/>
    <property type="match status" value="1"/>
</dbReference>
<evidence type="ECO:0000259" key="1">
    <source>
        <dbReference type="Pfam" id="PF14569"/>
    </source>
</evidence>
<accession>A0A392WIA3</accession>
<dbReference type="InterPro" id="IPR013083">
    <property type="entry name" value="Znf_RING/FYVE/PHD"/>
</dbReference>
<evidence type="ECO:0000313" key="2">
    <source>
        <dbReference type="EMBL" id="MCI97785.1"/>
    </source>
</evidence>
<proteinExistence type="predicted"/>
<protein>
    <submittedName>
        <fullName evidence="2">Cellulose synthase A catalytic subunit 8</fullName>
    </submittedName>
</protein>
<dbReference type="Gene3D" id="3.30.40.10">
    <property type="entry name" value="Zinc/RING finger domain, C3HC4 (zinc finger)"/>
    <property type="match status" value="1"/>
</dbReference>
<keyword evidence="3" id="KW-1185">Reference proteome</keyword>
<evidence type="ECO:0000313" key="3">
    <source>
        <dbReference type="Proteomes" id="UP000265520"/>
    </source>
</evidence>
<sequence>MMPSGAPLCNICGEQLELGENGEMIVACHECNYPI</sequence>
<dbReference type="InterPro" id="IPR027934">
    <property type="entry name" value="CES_Znf_RING"/>
</dbReference>
<name>A0A392WIA3_9FABA</name>
<dbReference type="EMBL" id="LXQA011454013">
    <property type="protein sequence ID" value="MCI97785.1"/>
    <property type="molecule type" value="Genomic_DNA"/>
</dbReference>
<dbReference type="Proteomes" id="UP000265520">
    <property type="component" value="Unassembled WGS sequence"/>
</dbReference>
<organism evidence="2 3">
    <name type="scientific">Trifolium medium</name>
    <dbReference type="NCBI Taxonomy" id="97028"/>
    <lineage>
        <taxon>Eukaryota</taxon>
        <taxon>Viridiplantae</taxon>
        <taxon>Streptophyta</taxon>
        <taxon>Embryophyta</taxon>
        <taxon>Tracheophyta</taxon>
        <taxon>Spermatophyta</taxon>
        <taxon>Magnoliopsida</taxon>
        <taxon>eudicotyledons</taxon>
        <taxon>Gunneridae</taxon>
        <taxon>Pentapetalae</taxon>
        <taxon>rosids</taxon>
        <taxon>fabids</taxon>
        <taxon>Fabales</taxon>
        <taxon>Fabaceae</taxon>
        <taxon>Papilionoideae</taxon>
        <taxon>50 kb inversion clade</taxon>
        <taxon>NPAAA clade</taxon>
        <taxon>Hologalegina</taxon>
        <taxon>IRL clade</taxon>
        <taxon>Trifolieae</taxon>
        <taxon>Trifolium</taxon>
    </lineage>
</organism>
<reference evidence="2 3" key="1">
    <citation type="journal article" date="2018" name="Front. Plant Sci.">
        <title>Red Clover (Trifolium pratense) and Zigzag Clover (T. medium) - A Picture of Genomic Similarities and Differences.</title>
        <authorList>
            <person name="Dluhosova J."/>
            <person name="Istvanek J."/>
            <person name="Nedelnik J."/>
            <person name="Repkova J."/>
        </authorList>
    </citation>
    <scope>NUCLEOTIDE SEQUENCE [LARGE SCALE GENOMIC DNA]</scope>
    <source>
        <strain evidence="3">cv. 10/8</strain>
        <tissue evidence="2">Leaf</tissue>
    </source>
</reference>